<reference evidence="1 2" key="1">
    <citation type="submission" date="2020-08" db="EMBL/GenBank/DDBJ databases">
        <title>Functional genomics of gut bacteria from endangered species of beetles.</title>
        <authorList>
            <person name="Carlos-Shanley C."/>
        </authorList>
    </citation>
    <scope>NUCLEOTIDE SEQUENCE [LARGE SCALE GENOMIC DNA]</scope>
    <source>
        <strain evidence="1 2">S00179</strain>
    </source>
</reference>
<gene>
    <name evidence="1" type="ORF">HNP46_006320</name>
</gene>
<dbReference type="AlphaFoldDB" id="A0A7W7KR91"/>
<dbReference type="EMBL" id="JACHLI010000040">
    <property type="protein sequence ID" value="MBB4867407.1"/>
    <property type="molecule type" value="Genomic_DNA"/>
</dbReference>
<dbReference type="RefSeq" id="WP_184596874.1">
    <property type="nucleotide sequence ID" value="NZ_JACHLI010000040.1"/>
</dbReference>
<organism evidence="1 2">
    <name type="scientific">Pseudomonas nitroreducens</name>
    <dbReference type="NCBI Taxonomy" id="46680"/>
    <lineage>
        <taxon>Bacteria</taxon>
        <taxon>Pseudomonadati</taxon>
        <taxon>Pseudomonadota</taxon>
        <taxon>Gammaproteobacteria</taxon>
        <taxon>Pseudomonadales</taxon>
        <taxon>Pseudomonadaceae</taxon>
        <taxon>Pseudomonas</taxon>
    </lineage>
</organism>
<evidence type="ECO:0000313" key="1">
    <source>
        <dbReference type="EMBL" id="MBB4867407.1"/>
    </source>
</evidence>
<accession>A0A7W7KR91</accession>
<comment type="caution">
    <text evidence="1">The sequence shown here is derived from an EMBL/GenBank/DDBJ whole genome shotgun (WGS) entry which is preliminary data.</text>
</comment>
<evidence type="ECO:0000313" key="2">
    <source>
        <dbReference type="Proteomes" id="UP000566995"/>
    </source>
</evidence>
<sequence length="94" mass="10746">MAYEKITPEHPSYLAPGTEVKYNDRWIFELAHPAERRRMEGRVGAVTGYRQGSFDPNVLFPKDGRRKEVRIIGLDRQYLDVVRKPDDGGVVSNG</sequence>
<protein>
    <submittedName>
        <fullName evidence="1">Uncharacterized protein</fullName>
    </submittedName>
</protein>
<proteinExistence type="predicted"/>
<name>A0A7W7KR91_PSENT</name>
<dbReference type="Proteomes" id="UP000566995">
    <property type="component" value="Unassembled WGS sequence"/>
</dbReference>